<dbReference type="FunFam" id="2.60.40.60:FF:000001">
    <property type="entry name" value="Protocadherin alpha 2"/>
    <property type="match status" value="1"/>
</dbReference>
<protein>
    <recommendedName>
        <fullName evidence="16">Cadherin domain-containing protein</fullName>
    </recommendedName>
</protein>
<evidence type="ECO:0000256" key="1">
    <source>
        <dbReference type="ARBA" id="ARBA00003436"/>
    </source>
</evidence>
<dbReference type="Pfam" id="PF15974">
    <property type="entry name" value="Cadherin_tail"/>
    <property type="match status" value="1"/>
</dbReference>
<dbReference type="RefSeq" id="XP_036846199.1">
    <property type="nucleotide sequence ID" value="XM_036990304.1"/>
</dbReference>
<evidence type="ECO:0000256" key="10">
    <source>
        <dbReference type="ARBA" id="ARBA00023136"/>
    </source>
</evidence>
<feature type="transmembrane region" description="Helical" evidence="14">
    <location>
        <begin position="689"/>
        <end position="713"/>
    </location>
</feature>
<dbReference type="FunFam" id="2.60.40.60:FF:000018">
    <property type="entry name" value="Protocadherin gamma c3"/>
    <property type="match status" value="1"/>
</dbReference>
<evidence type="ECO:0000256" key="13">
    <source>
        <dbReference type="SAM" id="MobiDB-lite"/>
    </source>
</evidence>
<keyword evidence="9 14" id="KW-1133">Transmembrane helix</keyword>
<dbReference type="GeneTree" id="ENSGT00940000166432"/>
<sequence>MEMRILMKIKVFLWLLLFFLMGYTIEAQTRYTIPEELNVGSVVGNIAKDLGLNLSEISDRKLRIASEGGKQYFSVDLGKGELIVNERIDRESLCGGNANCLLPLEAIIENPLQLYRVEIEIQDINDNLPVFQSNRNVLNIAEHTLPGARFRLESAQDPDVGSNSLRTYTLSKNEHFVLDIKTNKDGSKVSELILEKVLDREKQSVHSLLLTAVDGGNPARSGTAEIIIRVQDINDNAPIFEESGYDIQVVENTRPGTVVVTVKAVDRDDGVNREIVYSFGPHTSESLQNLLTVNPQTGEIKVKGEIDYEARNSFKIDVLATDKGIPPMQGLCTINVEIMDLNDNSPEIILKSQPSPVSEDALVGTVIALISAKDVDSGDNGNVNLNIAPGLPFKLKPSVSNNYALVTDTSLDREKNLDYTVEIKASDSGTPSLNSRKTIHVRILDVNDNPPVFSQPSYTVYVRENNAAGSIMCSVSASDPDIGENAKISYSILDSKVQDVSVSSYIYINSDNGSIYSIHSFDYEKLKVFQIQVQAKDNGSPSLSSNVTVHVFILDLNDNAPAVIYPSAVMGSVSHQKMPRSAKAGHLATKISAVDADSGHNAWISYRLVEATDSSLFSVNLYTGEVRTKRAVSEQDDSSQRLLIDIQDNGEPVQSATVTVNIVLEDGLHEPISDFRQKTPEPSKRNSKITFYLIISLASVSVLSLLTFLILVAKCVRNRSSSSCCIRRADSDGYKNPNRNLQLQLNTDGPIKYVEVLGGDMLSQSQSFRSCLSPVSEFSDFTLVKPSSTTDFQDMINVLDASLPDSAWTFESQQQKPPNNDWRFTQQGQRPGPSGQYRLVPHYSTQRSNNTGTTDRQNNGTYRYSTSTQQRWTPYGKARAGPHPEGAGGAIVGTGPWPNPPTEAEQLQALMAAANEVSEATATLGPRYNAQFPMQHVPDYRQNVYIPGSTATLTANPQQMMPQPALQGPPQAMPQVDVPNAAQTPASKKKSTKKDKK</sequence>
<feature type="domain" description="Cadherin" evidence="16">
    <location>
        <begin position="132"/>
        <end position="240"/>
    </location>
</feature>
<dbReference type="GO" id="GO:0007156">
    <property type="term" value="P:homophilic cell adhesion via plasma membrane adhesion molecules"/>
    <property type="evidence" value="ECO:0007669"/>
    <property type="project" value="InterPro"/>
</dbReference>
<feature type="compositionally biased region" description="Polar residues" evidence="13">
    <location>
        <begin position="810"/>
        <end position="829"/>
    </location>
</feature>
<accession>A0A8C7RB65</accession>
<dbReference type="FunFam" id="2.60.40.60:FF:000006">
    <property type="entry name" value="Protocadherin alpha 2"/>
    <property type="match status" value="1"/>
</dbReference>
<evidence type="ECO:0000256" key="9">
    <source>
        <dbReference type="ARBA" id="ARBA00022989"/>
    </source>
</evidence>
<dbReference type="InterPro" id="IPR020894">
    <property type="entry name" value="Cadherin_CS"/>
</dbReference>
<keyword evidence="10 14" id="KW-0472">Membrane</keyword>
<feature type="domain" description="Cadherin" evidence="16">
    <location>
        <begin position="357"/>
        <end position="453"/>
    </location>
</feature>
<evidence type="ECO:0000256" key="3">
    <source>
        <dbReference type="ARBA" id="ARBA00022475"/>
    </source>
</evidence>
<keyword evidence="11" id="KW-0325">Glycoprotein</keyword>
<feature type="region of interest" description="Disordered" evidence="13">
    <location>
        <begin position="810"/>
        <end position="883"/>
    </location>
</feature>
<dbReference type="PROSITE" id="PS50268">
    <property type="entry name" value="CADHERIN_2"/>
    <property type="match status" value="6"/>
</dbReference>
<dbReference type="SUPFAM" id="SSF49313">
    <property type="entry name" value="Cadherin-like"/>
    <property type="match status" value="6"/>
</dbReference>
<evidence type="ECO:0000256" key="14">
    <source>
        <dbReference type="SAM" id="Phobius"/>
    </source>
</evidence>
<dbReference type="GO" id="GO:0005886">
    <property type="term" value="C:plasma membrane"/>
    <property type="evidence" value="ECO:0007669"/>
    <property type="project" value="UniProtKB-SubCell"/>
</dbReference>
<feature type="compositionally biased region" description="Basic residues" evidence="13">
    <location>
        <begin position="987"/>
        <end position="997"/>
    </location>
</feature>
<feature type="domain" description="Cadherin" evidence="16">
    <location>
        <begin position="578"/>
        <end position="682"/>
    </location>
</feature>
<evidence type="ECO:0000256" key="6">
    <source>
        <dbReference type="ARBA" id="ARBA00022737"/>
    </source>
</evidence>
<dbReference type="GO" id="GO:0005509">
    <property type="term" value="F:calcium ion binding"/>
    <property type="evidence" value="ECO:0007669"/>
    <property type="project" value="UniProtKB-UniRule"/>
</dbReference>
<feature type="domain" description="Cadherin" evidence="16">
    <location>
        <begin position="241"/>
        <end position="348"/>
    </location>
</feature>
<keyword evidence="3" id="KW-1003">Cell membrane</keyword>
<feature type="domain" description="Cadherin" evidence="16">
    <location>
        <begin position="25"/>
        <end position="131"/>
    </location>
</feature>
<feature type="region of interest" description="Disordered" evidence="13">
    <location>
        <begin position="954"/>
        <end position="997"/>
    </location>
</feature>
<dbReference type="GO" id="GO:0009653">
    <property type="term" value="P:anatomical structure morphogenesis"/>
    <property type="evidence" value="ECO:0007669"/>
    <property type="project" value="UniProtKB-ARBA"/>
</dbReference>
<evidence type="ECO:0000256" key="4">
    <source>
        <dbReference type="ARBA" id="ARBA00022692"/>
    </source>
</evidence>
<evidence type="ECO:0000256" key="15">
    <source>
        <dbReference type="SAM" id="SignalP"/>
    </source>
</evidence>
<dbReference type="Pfam" id="PF16492">
    <property type="entry name" value="Cadherin_C_2"/>
    <property type="match status" value="1"/>
</dbReference>
<evidence type="ECO:0000256" key="12">
    <source>
        <dbReference type="PROSITE-ProRule" id="PRU00043"/>
    </source>
</evidence>
<keyword evidence="7 12" id="KW-0106">Calcium</keyword>
<dbReference type="Proteomes" id="UP000694395">
    <property type="component" value="Chromosome 10"/>
</dbReference>
<dbReference type="InterPro" id="IPR002126">
    <property type="entry name" value="Cadherin-like_dom"/>
</dbReference>
<dbReference type="Gene3D" id="2.60.40.60">
    <property type="entry name" value="Cadherins"/>
    <property type="match status" value="6"/>
</dbReference>
<dbReference type="InterPro" id="IPR050174">
    <property type="entry name" value="Protocadherin/Cadherin-CA"/>
</dbReference>
<comment type="subcellular location">
    <subcellularLocation>
        <location evidence="2">Cell membrane</location>
        <topology evidence="2">Single-pass type I membrane protein</topology>
    </subcellularLocation>
</comment>
<dbReference type="PANTHER" id="PTHR24028">
    <property type="entry name" value="CADHERIN-87A"/>
    <property type="match status" value="1"/>
</dbReference>
<dbReference type="Pfam" id="PF08266">
    <property type="entry name" value="Cadherin_2"/>
    <property type="match status" value="1"/>
</dbReference>
<comment type="function">
    <text evidence="1">Potential calcium-dependent cell-adhesion protein. May be involved in the establishment and maintenance of specific neuronal connections in the brain.</text>
</comment>
<dbReference type="Pfam" id="PF00028">
    <property type="entry name" value="Cadherin"/>
    <property type="match status" value="5"/>
</dbReference>
<dbReference type="GeneID" id="110533900"/>
<dbReference type="InterPro" id="IPR032455">
    <property type="entry name" value="Cadherin_C"/>
</dbReference>
<dbReference type="FunFam" id="2.60.40.60:FF:000004">
    <property type="entry name" value="Protocadherin 1 gamma 2"/>
    <property type="match status" value="1"/>
</dbReference>
<reference evidence="17" key="3">
    <citation type="submission" date="2025-09" db="UniProtKB">
        <authorList>
            <consortium name="Ensembl"/>
        </authorList>
    </citation>
    <scope>IDENTIFICATION</scope>
</reference>
<proteinExistence type="predicted"/>
<feature type="compositionally biased region" description="Polar residues" evidence="13">
    <location>
        <begin position="843"/>
        <end position="872"/>
    </location>
</feature>
<dbReference type="PRINTS" id="PR00205">
    <property type="entry name" value="CADHERIN"/>
</dbReference>
<dbReference type="PROSITE" id="PS00232">
    <property type="entry name" value="CADHERIN_1"/>
    <property type="match status" value="3"/>
</dbReference>
<dbReference type="SMART" id="SM00112">
    <property type="entry name" value="CA"/>
    <property type="match status" value="6"/>
</dbReference>
<feature type="chain" id="PRO_5035459167" description="Cadherin domain-containing protein" evidence="15">
    <location>
        <begin position="28"/>
        <end position="997"/>
    </location>
</feature>
<reference evidence="17" key="2">
    <citation type="submission" date="2025-08" db="UniProtKB">
        <authorList>
            <consortium name="Ensembl"/>
        </authorList>
    </citation>
    <scope>IDENTIFICATION</scope>
</reference>
<dbReference type="CDD" id="cd11304">
    <property type="entry name" value="Cadherin_repeat"/>
    <property type="match status" value="6"/>
</dbReference>
<feature type="signal peptide" evidence="15">
    <location>
        <begin position="1"/>
        <end position="27"/>
    </location>
</feature>
<evidence type="ECO:0000256" key="11">
    <source>
        <dbReference type="ARBA" id="ARBA00023180"/>
    </source>
</evidence>
<evidence type="ECO:0000313" key="17">
    <source>
        <dbReference type="Ensembl" id="ENSOMYP00000049628.2"/>
    </source>
</evidence>
<gene>
    <name evidence="17" type="primary">LOC110533900</name>
</gene>
<reference evidence="17" key="1">
    <citation type="submission" date="2020-07" db="EMBL/GenBank/DDBJ databases">
        <title>A long reads based de novo assembly of the rainbow trout Arlee double haploid line genome.</title>
        <authorList>
            <person name="Gao G."/>
            <person name="Palti Y."/>
        </authorList>
    </citation>
    <scope>NUCLEOTIDE SEQUENCE [LARGE SCALE GENOMIC DNA]</scope>
</reference>
<evidence type="ECO:0000256" key="7">
    <source>
        <dbReference type="ARBA" id="ARBA00022837"/>
    </source>
</evidence>
<organism evidence="17 18">
    <name type="scientific">Oncorhynchus mykiss</name>
    <name type="common">Rainbow trout</name>
    <name type="synonym">Salmo gairdneri</name>
    <dbReference type="NCBI Taxonomy" id="8022"/>
    <lineage>
        <taxon>Eukaryota</taxon>
        <taxon>Metazoa</taxon>
        <taxon>Chordata</taxon>
        <taxon>Craniata</taxon>
        <taxon>Vertebrata</taxon>
        <taxon>Euteleostomi</taxon>
        <taxon>Actinopterygii</taxon>
        <taxon>Neopterygii</taxon>
        <taxon>Teleostei</taxon>
        <taxon>Protacanthopterygii</taxon>
        <taxon>Salmoniformes</taxon>
        <taxon>Salmonidae</taxon>
        <taxon>Salmoninae</taxon>
        <taxon>Oncorhynchus</taxon>
    </lineage>
</organism>
<dbReference type="AlphaFoldDB" id="A0A8C7RB65"/>
<keyword evidence="4 14" id="KW-0812">Transmembrane</keyword>
<keyword evidence="8" id="KW-0130">Cell adhesion</keyword>
<evidence type="ECO:0000256" key="2">
    <source>
        <dbReference type="ARBA" id="ARBA00004251"/>
    </source>
</evidence>
<evidence type="ECO:0000256" key="8">
    <source>
        <dbReference type="ARBA" id="ARBA00022889"/>
    </source>
</evidence>
<evidence type="ECO:0000259" key="16">
    <source>
        <dbReference type="PROSITE" id="PS50268"/>
    </source>
</evidence>
<keyword evidence="6" id="KW-0677">Repeat</keyword>
<keyword evidence="18" id="KW-1185">Reference proteome</keyword>
<name>A0A8C7RB65_ONCMY</name>
<keyword evidence="5 15" id="KW-0732">Signal</keyword>
<dbReference type="PANTHER" id="PTHR24028:SF236">
    <property type="entry name" value="PROTOCADHERIN GAMMA-C3"/>
    <property type="match status" value="1"/>
</dbReference>
<dbReference type="Ensembl" id="ENSOMYT00000053939.2">
    <property type="protein sequence ID" value="ENSOMYP00000049628.2"/>
    <property type="gene ID" value="ENSOMYG00000022678.2"/>
</dbReference>
<dbReference type="FunFam" id="2.60.40.60:FF:000002">
    <property type="entry name" value="Protocadherin alpha 2"/>
    <property type="match status" value="1"/>
</dbReference>
<feature type="domain" description="Cadherin" evidence="16">
    <location>
        <begin position="454"/>
        <end position="563"/>
    </location>
</feature>
<evidence type="ECO:0000256" key="5">
    <source>
        <dbReference type="ARBA" id="ARBA00022729"/>
    </source>
</evidence>
<dbReference type="InterPro" id="IPR015919">
    <property type="entry name" value="Cadherin-like_sf"/>
</dbReference>
<dbReference type="InterPro" id="IPR031904">
    <property type="entry name" value="Cadherin_CBD"/>
</dbReference>
<dbReference type="FunFam" id="2.60.40.60:FF:000129">
    <property type="entry name" value="protocadherin alpha-C2 isoform X1"/>
    <property type="match status" value="1"/>
</dbReference>
<dbReference type="InterPro" id="IPR013164">
    <property type="entry name" value="Cadherin_N"/>
</dbReference>
<evidence type="ECO:0000313" key="18">
    <source>
        <dbReference type="Proteomes" id="UP000694395"/>
    </source>
</evidence>